<organism evidence="1 2">
    <name type="scientific">Salipiger thiooxidans</name>
    <dbReference type="NCBI Taxonomy" id="282683"/>
    <lineage>
        <taxon>Bacteria</taxon>
        <taxon>Pseudomonadati</taxon>
        <taxon>Pseudomonadota</taxon>
        <taxon>Alphaproteobacteria</taxon>
        <taxon>Rhodobacterales</taxon>
        <taxon>Roseobacteraceae</taxon>
        <taxon>Salipiger</taxon>
    </lineage>
</organism>
<keyword evidence="2" id="KW-1185">Reference proteome</keyword>
<evidence type="ECO:0000313" key="1">
    <source>
        <dbReference type="EMBL" id="SDF43402.1"/>
    </source>
</evidence>
<accession>A0A1G7L1H9</accession>
<dbReference type="Proteomes" id="UP000198994">
    <property type="component" value="Unassembled WGS sequence"/>
</dbReference>
<name>A0A1G7L1H9_9RHOB</name>
<proteinExistence type="predicted"/>
<dbReference type="InterPro" id="IPR023846">
    <property type="entry name" value="CHP04042_MSMEG0570"/>
</dbReference>
<protein>
    <submittedName>
        <fullName evidence="1">MSMEG_0570 family protein</fullName>
    </submittedName>
</protein>
<dbReference type="RefSeq" id="WP_089963339.1">
    <property type="nucleotide sequence ID" value="NZ_FNAV01000021.1"/>
</dbReference>
<reference evidence="2" key="1">
    <citation type="submission" date="2016-10" db="EMBL/GenBank/DDBJ databases">
        <authorList>
            <person name="Varghese N."/>
            <person name="Submissions S."/>
        </authorList>
    </citation>
    <scope>NUCLEOTIDE SEQUENCE [LARGE SCALE GENOMIC DNA]</scope>
    <source>
        <strain evidence="2">DSM 10146</strain>
    </source>
</reference>
<dbReference type="STRING" id="282683.SAMN04488105_12122"/>
<evidence type="ECO:0000313" key="2">
    <source>
        <dbReference type="Proteomes" id="UP000198994"/>
    </source>
</evidence>
<gene>
    <name evidence="1" type="ORF">SAMN04488105_12122</name>
</gene>
<dbReference type="EMBL" id="FNAV01000021">
    <property type="protein sequence ID" value="SDF43402.1"/>
    <property type="molecule type" value="Genomic_DNA"/>
</dbReference>
<sequence length="95" mass="10586">MPETYWTVRWPDGAEERLYSPSSVVAELFEPGRSYPVDDFLTRARIAMERASNRVAAKYGFACSSAMAQLDSIETRIAGFEGRDGAEITCLDISQ</sequence>
<dbReference type="NCBIfam" id="TIGR04042">
    <property type="entry name" value="MSMEG_0570_fam"/>
    <property type="match status" value="1"/>
</dbReference>
<dbReference type="OrthoDB" id="195104at2"/>
<dbReference type="AlphaFoldDB" id="A0A1G7L1H9"/>